<evidence type="ECO:0000313" key="12">
    <source>
        <dbReference type="Proteomes" id="UP000295443"/>
    </source>
</evidence>
<reference evidence="11 12" key="1">
    <citation type="submission" date="2019-03" db="EMBL/GenBank/DDBJ databases">
        <title>Genome sequence of Thiobacillaceae bacterium LSR1, a sulfur-oxidizing bacterium isolated from freshwater sediment.</title>
        <authorList>
            <person name="Li S."/>
        </authorList>
    </citation>
    <scope>NUCLEOTIDE SEQUENCE [LARGE SCALE GENOMIC DNA]</scope>
    <source>
        <strain evidence="11 12">LSR1</strain>
    </source>
</reference>
<evidence type="ECO:0000256" key="7">
    <source>
        <dbReference type="ARBA" id="ARBA00041803"/>
    </source>
</evidence>
<keyword evidence="1" id="KW-0819">tRNA processing</keyword>
<dbReference type="InterPro" id="IPR006145">
    <property type="entry name" value="PsdUridine_synth_RsuA/RluA"/>
</dbReference>
<dbReference type="GO" id="GO:0003723">
    <property type="term" value="F:RNA binding"/>
    <property type="evidence" value="ECO:0007669"/>
    <property type="project" value="InterPro"/>
</dbReference>
<evidence type="ECO:0000256" key="2">
    <source>
        <dbReference type="ARBA" id="ARBA00023235"/>
    </source>
</evidence>
<dbReference type="GO" id="GO:0000455">
    <property type="term" value="P:enzyme-directed rRNA pseudouridine synthesis"/>
    <property type="evidence" value="ECO:0007669"/>
    <property type="project" value="TreeGrafter"/>
</dbReference>
<evidence type="ECO:0000256" key="6">
    <source>
        <dbReference type="ARBA" id="ARBA00040675"/>
    </source>
</evidence>
<dbReference type="OrthoDB" id="9785808at2"/>
<protein>
    <recommendedName>
        <fullName evidence="6">tRNA pseudouridine synthase C</fullName>
        <ecNumber evidence="5">5.4.99.26</ecNumber>
    </recommendedName>
    <alternativeName>
        <fullName evidence="8">tRNA pseudouridine(65) synthase</fullName>
    </alternativeName>
    <alternativeName>
        <fullName evidence="9">tRNA pseudouridylate synthase C</fullName>
    </alternativeName>
    <alternativeName>
        <fullName evidence="7">tRNA-uridine isomerase C</fullName>
    </alternativeName>
</protein>
<dbReference type="PANTHER" id="PTHR21600">
    <property type="entry name" value="MITOCHONDRIAL RNA PSEUDOURIDINE SYNTHASE"/>
    <property type="match status" value="1"/>
</dbReference>
<keyword evidence="12" id="KW-1185">Reference proteome</keyword>
<evidence type="ECO:0000256" key="4">
    <source>
        <dbReference type="ARBA" id="ARBA00037670"/>
    </source>
</evidence>
<feature type="domain" description="Pseudouridine synthase RsuA/RluA-like" evidence="10">
    <location>
        <begin position="10"/>
        <end position="167"/>
    </location>
</feature>
<dbReference type="EC" id="5.4.99.26" evidence="5"/>
<evidence type="ECO:0000313" key="11">
    <source>
        <dbReference type="EMBL" id="TCJ11982.1"/>
    </source>
</evidence>
<evidence type="ECO:0000256" key="1">
    <source>
        <dbReference type="ARBA" id="ARBA00022694"/>
    </source>
</evidence>
<evidence type="ECO:0000256" key="8">
    <source>
        <dbReference type="ARBA" id="ARBA00041975"/>
    </source>
</evidence>
<organism evidence="11 12">
    <name type="scientific">Parasulfuritortus cantonensis</name>
    <dbReference type="NCBI Taxonomy" id="2528202"/>
    <lineage>
        <taxon>Bacteria</taxon>
        <taxon>Pseudomonadati</taxon>
        <taxon>Pseudomonadota</taxon>
        <taxon>Betaproteobacteria</taxon>
        <taxon>Nitrosomonadales</taxon>
        <taxon>Thiobacillaceae</taxon>
        <taxon>Parasulfuritortus</taxon>
    </lineage>
</organism>
<dbReference type="PANTHER" id="PTHR21600:SF56">
    <property type="entry name" value="TRNA PSEUDOURIDINE SYNTHASE C"/>
    <property type="match status" value="1"/>
</dbReference>
<evidence type="ECO:0000256" key="5">
    <source>
        <dbReference type="ARBA" id="ARBA00038943"/>
    </source>
</evidence>
<dbReference type="GO" id="GO:0008033">
    <property type="term" value="P:tRNA processing"/>
    <property type="evidence" value="ECO:0007669"/>
    <property type="project" value="UniProtKB-KW"/>
</dbReference>
<dbReference type="InterPro" id="IPR050188">
    <property type="entry name" value="RluA_PseudoU_synthase"/>
</dbReference>
<sequence>MSIVYRDDRLVAIDKPAGLLVHRSDLDRQETRFAVQLLRDQIGRPVWPAHRLDKGTSGVLLFALDAEAAAALSGQFERGEVAKTYWAVVRGHPAEAGEIDHPLGRLRDEYGYRGESDVAQPAVTRYRRLATVELPWPVDRYPTSRYALVELAPLTGRRHQLRRHMKHIAHPIVGDASHGKGRHNRMFQERLGCHRLLLAAVRLAVRHPDDGRPLTLAAAPAPDFAACIEQLGWADLLQDTPWH</sequence>
<dbReference type="InterPro" id="IPR006224">
    <property type="entry name" value="PsdUridine_synth_RluA-like_CS"/>
</dbReference>
<name>A0A4R1B1S1_9PROT</name>
<dbReference type="InterPro" id="IPR020103">
    <property type="entry name" value="PsdUridine_synth_cat_dom_sf"/>
</dbReference>
<accession>A0A4R1B1S1</accession>
<comment type="caution">
    <text evidence="11">The sequence shown here is derived from an EMBL/GenBank/DDBJ whole genome shotgun (WGS) entry which is preliminary data.</text>
</comment>
<keyword evidence="2" id="KW-0413">Isomerase</keyword>
<dbReference type="SUPFAM" id="SSF55120">
    <property type="entry name" value="Pseudouridine synthase"/>
    <property type="match status" value="1"/>
</dbReference>
<evidence type="ECO:0000256" key="9">
    <source>
        <dbReference type="ARBA" id="ARBA00043049"/>
    </source>
</evidence>
<dbReference type="PROSITE" id="PS01129">
    <property type="entry name" value="PSI_RLU"/>
    <property type="match status" value="1"/>
</dbReference>
<dbReference type="Proteomes" id="UP000295443">
    <property type="component" value="Unassembled WGS sequence"/>
</dbReference>
<dbReference type="Gene3D" id="3.30.2350.10">
    <property type="entry name" value="Pseudouridine synthase"/>
    <property type="match status" value="1"/>
</dbReference>
<gene>
    <name evidence="11" type="ORF">EZJ19_13470</name>
</gene>
<dbReference type="AlphaFoldDB" id="A0A4R1B1S1"/>
<dbReference type="Pfam" id="PF00849">
    <property type="entry name" value="PseudoU_synth_2"/>
    <property type="match status" value="1"/>
</dbReference>
<evidence type="ECO:0000256" key="3">
    <source>
        <dbReference type="ARBA" id="ARBA00036607"/>
    </source>
</evidence>
<proteinExistence type="predicted"/>
<dbReference type="EMBL" id="SJZB01000046">
    <property type="protein sequence ID" value="TCJ11982.1"/>
    <property type="molecule type" value="Genomic_DNA"/>
</dbReference>
<dbReference type="GO" id="GO:0160149">
    <property type="term" value="F:tRNA pseudouridine(65) synthase activity"/>
    <property type="evidence" value="ECO:0007669"/>
    <property type="project" value="UniProtKB-EC"/>
</dbReference>
<comment type="catalytic activity">
    <reaction evidence="3">
        <text>uridine(65) in tRNA = pseudouridine(65) in tRNA</text>
        <dbReference type="Rhea" id="RHEA:42536"/>
        <dbReference type="Rhea" id="RHEA-COMP:10103"/>
        <dbReference type="Rhea" id="RHEA-COMP:10104"/>
        <dbReference type="ChEBI" id="CHEBI:65314"/>
        <dbReference type="ChEBI" id="CHEBI:65315"/>
        <dbReference type="EC" id="5.4.99.26"/>
    </reaction>
</comment>
<evidence type="ECO:0000259" key="10">
    <source>
        <dbReference type="Pfam" id="PF00849"/>
    </source>
</evidence>
<comment type="function">
    <text evidence="4">Responsible for synthesis of pseudouridine from uracil-65 in transfer RNAs.</text>
</comment>